<dbReference type="InterPro" id="IPR050523">
    <property type="entry name" value="AKR_Detox_Biosynth"/>
</dbReference>
<dbReference type="InterPro" id="IPR020471">
    <property type="entry name" value="AKR"/>
</dbReference>
<reference evidence="3 4" key="1">
    <citation type="submission" date="2016-10" db="EMBL/GenBank/DDBJ databases">
        <authorList>
            <person name="de Groot N.N."/>
        </authorList>
    </citation>
    <scope>NUCLEOTIDE SEQUENCE [LARGE SCALE GENOMIC DNA]</scope>
    <source>
        <strain evidence="3 4">DSM 2179</strain>
    </source>
</reference>
<dbReference type="Pfam" id="PF00248">
    <property type="entry name" value="Aldo_ket_red"/>
    <property type="match status" value="1"/>
</dbReference>
<keyword evidence="1" id="KW-0560">Oxidoreductase</keyword>
<dbReference type="EMBL" id="FNZK01000022">
    <property type="protein sequence ID" value="SEJ88967.1"/>
    <property type="molecule type" value="Genomic_DNA"/>
</dbReference>
<gene>
    <name evidence="3" type="ORF">SAMN05660742_12212</name>
</gene>
<dbReference type="PANTHER" id="PTHR43364:SF4">
    <property type="entry name" value="NAD(P)-LINKED OXIDOREDUCTASE SUPERFAMILY PROTEIN"/>
    <property type="match status" value="1"/>
</dbReference>
<dbReference type="PRINTS" id="PR00069">
    <property type="entry name" value="ALDKETRDTASE"/>
</dbReference>
<dbReference type="GO" id="GO:0005829">
    <property type="term" value="C:cytosol"/>
    <property type="evidence" value="ECO:0007669"/>
    <property type="project" value="TreeGrafter"/>
</dbReference>
<accession>A0A1H7CK49</accession>
<dbReference type="PANTHER" id="PTHR43364">
    <property type="entry name" value="NADH-SPECIFIC METHYLGLYOXAL REDUCTASE-RELATED"/>
    <property type="match status" value="1"/>
</dbReference>
<evidence type="ECO:0000256" key="1">
    <source>
        <dbReference type="ARBA" id="ARBA00023002"/>
    </source>
</evidence>
<dbReference type="STRING" id="84035.SAMN05660742_12212"/>
<feature type="domain" description="NADP-dependent oxidoreductase" evidence="2">
    <location>
        <begin position="18"/>
        <end position="315"/>
    </location>
</feature>
<sequence>MNYRNLAHTGVQVSQYALGGGMFGSLTTKEDSIQMIHEAINAGINLIDTSSRYADGESEQIIGQAIKGRRDDVILATKFGAEPNNKLNQNGSSRRWVRQVVEKSLKRLQTDYIDLYQLHHPFSDTSFQETLGVLTDLVQEGKVRYIGTSNHQAWQIIEAQAVSERHHLQRFVSEQSPYSLINRSIEQDITEVARRYDLAILTYGPLAGGLLTGKYTAGHAADSHSRAVFLKGAVGLTLNPELPENKHKFDIILQLQQVADQAGITLAHMAVAFIQNHPAITSTILGPRTPEQLRQYIAGVDLRLSSDLLDIIDTIVPPGKRIDDKEQTWTPEWLDSSRRKRTNEIL</sequence>
<organism evidence="3 4">
    <name type="scientific">Propionispira arboris</name>
    <dbReference type="NCBI Taxonomy" id="84035"/>
    <lineage>
        <taxon>Bacteria</taxon>
        <taxon>Bacillati</taxon>
        <taxon>Bacillota</taxon>
        <taxon>Negativicutes</taxon>
        <taxon>Selenomonadales</taxon>
        <taxon>Selenomonadaceae</taxon>
        <taxon>Propionispira</taxon>
    </lineage>
</organism>
<dbReference type="Proteomes" id="UP000199662">
    <property type="component" value="Unassembled WGS sequence"/>
</dbReference>
<dbReference type="InterPro" id="IPR023210">
    <property type="entry name" value="NADP_OxRdtase_dom"/>
</dbReference>
<evidence type="ECO:0000313" key="3">
    <source>
        <dbReference type="EMBL" id="SEJ88967.1"/>
    </source>
</evidence>
<dbReference type="CDD" id="cd19087">
    <property type="entry name" value="AKR_AKR12A1_B1_C1"/>
    <property type="match status" value="1"/>
</dbReference>
<dbReference type="SUPFAM" id="SSF51430">
    <property type="entry name" value="NAD(P)-linked oxidoreductase"/>
    <property type="match status" value="1"/>
</dbReference>
<dbReference type="InterPro" id="IPR036812">
    <property type="entry name" value="NAD(P)_OxRdtase_dom_sf"/>
</dbReference>
<evidence type="ECO:0000259" key="2">
    <source>
        <dbReference type="Pfam" id="PF00248"/>
    </source>
</evidence>
<name>A0A1H7CK49_9FIRM</name>
<keyword evidence="4" id="KW-1185">Reference proteome</keyword>
<dbReference type="AlphaFoldDB" id="A0A1H7CK49"/>
<evidence type="ECO:0000313" key="4">
    <source>
        <dbReference type="Proteomes" id="UP000199662"/>
    </source>
</evidence>
<dbReference type="Gene3D" id="3.20.20.100">
    <property type="entry name" value="NADP-dependent oxidoreductase domain"/>
    <property type="match status" value="1"/>
</dbReference>
<dbReference type="RefSeq" id="WP_091834695.1">
    <property type="nucleotide sequence ID" value="NZ_FNZK01000022.1"/>
</dbReference>
<dbReference type="GO" id="GO:0016491">
    <property type="term" value="F:oxidoreductase activity"/>
    <property type="evidence" value="ECO:0007669"/>
    <property type="project" value="UniProtKB-KW"/>
</dbReference>
<dbReference type="FunFam" id="3.20.20.100:FF:000004">
    <property type="entry name" value="Oxidoreductase, aldo/keto reductase"/>
    <property type="match status" value="1"/>
</dbReference>
<proteinExistence type="predicted"/>
<protein>
    <submittedName>
        <fullName evidence="3">Predicted oxidoreductase</fullName>
    </submittedName>
</protein>